<evidence type="ECO:0000313" key="2">
    <source>
        <dbReference type="Proteomes" id="UP000182444"/>
    </source>
</evidence>
<reference evidence="1 2" key="1">
    <citation type="journal article" date="2016" name="PLoS ONE">
        <title>Sequence Assembly of Yarrowia lipolytica Strain W29/CLIB89 Shows Transposable Element Diversity.</title>
        <authorList>
            <person name="Magnan C."/>
            <person name="Yu J."/>
            <person name="Chang I."/>
            <person name="Jahn E."/>
            <person name="Kanomata Y."/>
            <person name="Wu J."/>
            <person name="Zeller M."/>
            <person name="Oakes M."/>
            <person name="Baldi P."/>
            <person name="Sandmeyer S."/>
        </authorList>
    </citation>
    <scope>NUCLEOTIDE SEQUENCE [LARGE SCALE GENOMIC DNA]</scope>
    <source>
        <strain evidence="2">CLIB89(W29)</strain>
    </source>
</reference>
<dbReference type="RefSeq" id="XP_502437.3">
    <property type="nucleotide sequence ID" value="XM_502437.3"/>
</dbReference>
<sequence length="348" mass="38979">MARKNTSVPPLKRRLYSPCTIFGTFVLFYIVHAQTCCMVSLVRGTITTLDTLTHKPLYRYRTVATPGTVSSAQLKNAASSSAWLSTFNQGPLTSTRHRTITCRQNTHIRMLKLVLSLLLSTTAQAVAQSTGPSQPPPMSQPNTQYPVYTPTNFVRLMVVAQYNYVTNAPFLTAVVTTQGDDLVVASIPNGDPPTAFNVTEKGFRAQNGKFLHFDKVQGRLHLDSDPHNETQYMDDGSIYSTDVPGEYVGLNLCPQARNIFTLRFGVPCTDYYVQLFPIPPQHLTGLWENHTQYPSPRQRGWMNWDAENITLGDNTTLAPMLSIQTIGASHKLEMAWTWVLLAFTMFFF</sequence>
<protein>
    <submittedName>
        <fullName evidence="1">Uncharacterized protein</fullName>
    </submittedName>
</protein>
<dbReference type="VEuPathDB" id="FungiDB:YALI1_D06805g"/>
<dbReference type="Proteomes" id="UP000182444">
    <property type="component" value="Chromosome 1D"/>
</dbReference>
<organism evidence="1 2">
    <name type="scientific">Yarrowia lipolytica</name>
    <name type="common">Candida lipolytica</name>
    <dbReference type="NCBI Taxonomy" id="4952"/>
    <lineage>
        <taxon>Eukaryota</taxon>
        <taxon>Fungi</taxon>
        <taxon>Dikarya</taxon>
        <taxon>Ascomycota</taxon>
        <taxon>Saccharomycotina</taxon>
        <taxon>Dipodascomycetes</taxon>
        <taxon>Dipodascales</taxon>
        <taxon>Dipodascales incertae sedis</taxon>
        <taxon>Yarrowia</taxon>
    </lineage>
</organism>
<dbReference type="KEGG" id="yli:2910979"/>
<accession>A0A1D8ND98</accession>
<name>A0A1D8ND98_YARLL</name>
<dbReference type="VEuPathDB" id="FungiDB:YALI0_D05269g"/>
<dbReference type="GeneID" id="2910979"/>
<gene>
    <name evidence="1" type="ORF">YALI1_D06805g</name>
</gene>
<evidence type="ECO:0000313" key="1">
    <source>
        <dbReference type="EMBL" id="AOW03614.1"/>
    </source>
</evidence>
<proteinExistence type="predicted"/>
<dbReference type="EMBL" id="CP017556">
    <property type="protein sequence ID" value="AOW03614.1"/>
    <property type="molecule type" value="Genomic_DNA"/>
</dbReference>
<dbReference type="AlphaFoldDB" id="A0A1D8ND98"/>